<dbReference type="Proteomes" id="UP000215005">
    <property type="component" value="Chromosome"/>
</dbReference>
<keyword evidence="1" id="KW-1133">Transmembrane helix</keyword>
<sequence length="140" mass="14753">MSDTRLTTAAGTAPTTTFLWGLRVTVLLHAALLVVEFVSAGRILVQDDSALPIHGVGAIIVHVVGGLQILAAALLWRPGNGPLWPAVVSAVAFGAGFAQGYFGSHLMLELHVPGAMLLVILVTWILAWSWTARSTHRPTG</sequence>
<dbReference type="OrthoDB" id="3430396at2"/>
<dbReference type="RefSeq" id="WP_017617829.1">
    <property type="nucleotide sequence ID" value="NZ_ANBG01000109.1"/>
</dbReference>
<evidence type="ECO:0008006" key="4">
    <source>
        <dbReference type="Google" id="ProtNLM"/>
    </source>
</evidence>
<feature type="transmembrane region" description="Helical" evidence="1">
    <location>
        <begin position="114"/>
        <end position="131"/>
    </location>
</feature>
<keyword evidence="3" id="KW-1185">Reference proteome</keyword>
<organism evidence="2 3">
    <name type="scientific">Nocardiopsis gilva YIM 90087</name>
    <dbReference type="NCBI Taxonomy" id="1235441"/>
    <lineage>
        <taxon>Bacteria</taxon>
        <taxon>Bacillati</taxon>
        <taxon>Actinomycetota</taxon>
        <taxon>Actinomycetes</taxon>
        <taxon>Streptosporangiales</taxon>
        <taxon>Nocardiopsidaceae</taxon>
        <taxon>Nocardiopsis</taxon>
    </lineage>
</organism>
<gene>
    <name evidence="2" type="ORF">CDO52_16570</name>
</gene>
<accession>A0A223S7W2</accession>
<keyword evidence="1" id="KW-0812">Transmembrane</keyword>
<name>A0A223S7W2_9ACTN</name>
<feature type="transmembrane region" description="Helical" evidence="1">
    <location>
        <begin position="56"/>
        <end position="76"/>
    </location>
</feature>
<evidence type="ECO:0000313" key="2">
    <source>
        <dbReference type="EMBL" id="ASU84189.1"/>
    </source>
</evidence>
<reference evidence="2 3" key="1">
    <citation type="submission" date="2017-08" db="EMBL/GenBank/DDBJ databases">
        <title>The complete genome sequence of Nocardiopsis gilva YIM 90087.</title>
        <authorList>
            <person name="Yin M."/>
            <person name="Tang S."/>
        </authorList>
    </citation>
    <scope>NUCLEOTIDE SEQUENCE [LARGE SCALE GENOMIC DNA]</scope>
    <source>
        <strain evidence="2 3">YIM 90087</strain>
    </source>
</reference>
<evidence type="ECO:0000256" key="1">
    <source>
        <dbReference type="SAM" id="Phobius"/>
    </source>
</evidence>
<dbReference type="EMBL" id="CP022753">
    <property type="protein sequence ID" value="ASU84189.1"/>
    <property type="molecule type" value="Genomic_DNA"/>
</dbReference>
<dbReference type="KEGG" id="ngv:CDO52_16570"/>
<dbReference type="AlphaFoldDB" id="A0A223S7W2"/>
<evidence type="ECO:0000313" key="3">
    <source>
        <dbReference type="Proteomes" id="UP000215005"/>
    </source>
</evidence>
<protein>
    <recommendedName>
        <fullName evidence="4">Integral membrane protein</fullName>
    </recommendedName>
</protein>
<feature type="transmembrane region" description="Helical" evidence="1">
    <location>
        <begin position="20"/>
        <end position="44"/>
    </location>
</feature>
<feature type="transmembrane region" description="Helical" evidence="1">
    <location>
        <begin position="82"/>
        <end position="102"/>
    </location>
</feature>
<proteinExistence type="predicted"/>
<keyword evidence="1" id="KW-0472">Membrane</keyword>